<dbReference type="Proteomes" id="UP000467840">
    <property type="component" value="Chromosome 15"/>
</dbReference>
<organism evidence="2 3">
    <name type="scientific">Hevea brasiliensis</name>
    <name type="common">Para rubber tree</name>
    <name type="synonym">Siphonia brasiliensis</name>
    <dbReference type="NCBI Taxonomy" id="3981"/>
    <lineage>
        <taxon>Eukaryota</taxon>
        <taxon>Viridiplantae</taxon>
        <taxon>Streptophyta</taxon>
        <taxon>Embryophyta</taxon>
        <taxon>Tracheophyta</taxon>
        <taxon>Spermatophyta</taxon>
        <taxon>Magnoliopsida</taxon>
        <taxon>eudicotyledons</taxon>
        <taxon>Gunneridae</taxon>
        <taxon>Pentapetalae</taxon>
        <taxon>rosids</taxon>
        <taxon>fabids</taxon>
        <taxon>Malpighiales</taxon>
        <taxon>Euphorbiaceae</taxon>
        <taxon>Crotonoideae</taxon>
        <taxon>Micrandreae</taxon>
        <taxon>Hevea</taxon>
    </lineage>
</organism>
<dbReference type="EMBL" id="JAAGAX010000005">
    <property type="protein sequence ID" value="KAF2316331.1"/>
    <property type="molecule type" value="Genomic_DNA"/>
</dbReference>
<feature type="region of interest" description="Disordered" evidence="1">
    <location>
        <begin position="132"/>
        <end position="220"/>
    </location>
</feature>
<feature type="compositionally biased region" description="Low complexity" evidence="1">
    <location>
        <begin position="176"/>
        <end position="195"/>
    </location>
</feature>
<keyword evidence="3" id="KW-1185">Reference proteome</keyword>
<evidence type="ECO:0008006" key="4">
    <source>
        <dbReference type="Google" id="ProtNLM"/>
    </source>
</evidence>
<evidence type="ECO:0000313" key="2">
    <source>
        <dbReference type="EMBL" id="KAF2316331.1"/>
    </source>
</evidence>
<evidence type="ECO:0000313" key="3">
    <source>
        <dbReference type="Proteomes" id="UP000467840"/>
    </source>
</evidence>
<feature type="compositionally biased region" description="Basic and acidic residues" evidence="1">
    <location>
        <begin position="134"/>
        <end position="158"/>
    </location>
</feature>
<name>A0A6A6MRB4_HEVBR</name>
<sequence>MLKLVAATLVDLIFHHGGKFNDKGGGVEYEGGDLNIRELHIYVEHAVQEPNLSYEFPPLPSIVSDIDVGPSVENENLRGRENVGTMKWGQRVEETIGFDDFFSTQCSGVNLERAQGHTFMDKGLVGVGASISVDGRKSGKEGGQSGKEDNIMRAKSDGELSVGKEINDEIEDDDSGNSSSDESESNLSEYLSSDNPGSFESNDEDSDEKREEFVIRRSKKPKYNGEAEQLVFSLGMEFSDASEFRAIIAKYSVSQGVKIREM</sequence>
<comment type="caution">
    <text evidence="2">The sequence shown here is derived from an EMBL/GenBank/DDBJ whole genome shotgun (WGS) entry which is preliminary data.</text>
</comment>
<accession>A0A6A6MRB4</accession>
<gene>
    <name evidence="2" type="ORF">GH714_041672</name>
</gene>
<protein>
    <recommendedName>
        <fullName evidence="4">Transposase MuDR plant domain-containing protein</fullName>
    </recommendedName>
</protein>
<proteinExistence type="predicted"/>
<reference evidence="2 3" key="1">
    <citation type="journal article" date="2020" name="Mol. Plant">
        <title>The Chromosome-Based Rubber Tree Genome Provides New Insights into Spurge Genome Evolution and Rubber Biosynthesis.</title>
        <authorList>
            <person name="Liu J."/>
            <person name="Shi C."/>
            <person name="Shi C.C."/>
            <person name="Li W."/>
            <person name="Zhang Q.J."/>
            <person name="Zhang Y."/>
            <person name="Li K."/>
            <person name="Lu H.F."/>
            <person name="Shi C."/>
            <person name="Zhu S.T."/>
            <person name="Xiao Z.Y."/>
            <person name="Nan H."/>
            <person name="Yue Y."/>
            <person name="Zhu X.G."/>
            <person name="Wu Y."/>
            <person name="Hong X.N."/>
            <person name="Fan G.Y."/>
            <person name="Tong Y."/>
            <person name="Zhang D."/>
            <person name="Mao C.L."/>
            <person name="Liu Y.L."/>
            <person name="Hao S.J."/>
            <person name="Liu W.Q."/>
            <person name="Lv M.Q."/>
            <person name="Zhang H.B."/>
            <person name="Liu Y."/>
            <person name="Hu-Tang G.R."/>
            <person name="Wang J.P."/>
            <person name="Wang J.H."/>
            <person name="Sun Y.H."/>
            <person name="Ni S.B."/>
            <person name="Chen W.B."/>
            <person name="Zhang X.C."/>
            <person name="Jiao Y.N."/>
            <person name="Eichler E.E."/>
            <person name="Li G.H."/>
            <person name="Liu X."/>
            <person name="Gao L.Z."/>
        </authorList>
    </citation>
    <scope>NUCLEOTIDE SEQUENCE [LARGE SCALE GENOMIC DNA]</scope>
    <source>
        <strain evidence="3">cv. GT1</strain>
        <tissue evidence="2">Leaf</tissue>
    </source>
</reference>
<evidence type="ECO:0000256" key="1">
    <source>
        <dbReference type="SAM" id="MobiDB-lite"/>
    </source>
</evidence>
<dbReference type="AlphaFoldDB" id="A0A6A6MRB4"/>